<dbReference type="EMBL" id="JRWG01000003">
    <property type="protein sequence ID" value="KXN99924.1"/>
    <property type="molecule type" value="Genomic_DNA"/>
</dbReference>
<proteinExistence type="predicted"/>
<protein>
    <recommendedName>
        <fullName evidence="1">Thioredoxin domain-containing protein</fullName>
    </recommendedName>
</protein>
<feature type="domain" description="Thioredoxin" evidence="1">
    <location>
        <begin position="323"/>
        <end position="462"/>
    </location>
</feature>
<organism evidence="2 3">
    <name type="scientific">Aequorivita aquimaris</name>
    <dbReference type="NCBI Taxonomy" id="1548749"/>
    <lineage>
        <taxon>Bacteria</taxon>
        <taxon>Pseudomonadati</taxon>
        <taxon>Bacteroidota</taxon>
        <taxon>Flavobacteriia</taxon>
        <taxon>Flavobacteriales</taxon>
        <taxon>Flavobacteriaceae</taxon>
        <taxon>Aequorivita</taxon>
    </lineage>
</organism>
<dbReference type="SUPFAM" id="SSF52833">
    <property type="entry name" value="Thioredoxin-like"/>
    <property type="match status" value="1"/>
</dbReference>
<dbReference type="PROSITE" id="PS51257">
    <property type="entry name" value="PROKAR_LIPOPROTEIN"/>
    <property type="match status" value="1"/>
</dbReference>
<dbReference type="STRING" id="1548749.LS48_05435"/>
<accession>A0A137RIC7</accession>
<evidence type="ECO:0000313" key="2">
    <source>
        <dbReference type="EMBL" id="KXN99924.1"/>
    </source>
</evidence>
<sequence>MFKKILPLLLLTLLLSCKDTEENAVQTTWISGQIVNPTLDFIIFSSGNEILDTVKLDSNNFFLYKTDKIKAGLYNFMHSETQVFYIEPGDSLLMHINTMDFDESLAYSGRGGEQNNLLMYLYLKNETENNNLPNWYTLSSEEFTHKIDSLKQLKLQEYQDFINRYEVAEGFKNAALANINYDYFIKKEKYTAANRNNPEKFDQHFFDYRNDVDFERDELRFYYPYYRFMNRYFENVIYSEYDNVAMVDRSSYDFNHRKIQLIDSLVTSDTLKNSLLRNNALWYLLNANDAKEERKFFEEFSKMNTNNKHIAEVSKMLEITVKLTPGNTVPNVALVNTENVVKDLLSIIKAPTVIYFWSGQSTAHYKNIHSRAAELKSKYPEYDFLGINTDTHFKKWRQTISKSGYNPLQEFQIENLSDAEKKLLLRYKNSAIVLDKDGIILEGKTNLFNTNFEELLLGFLNR</sequence>
<name>A0A137RIC7_9FLAO</name>
<gene>
    <name evidence="2" type="ORF">LS48_05435</name>
</gene>
<comment type="caution">
    <text evidence="2">The sequence shown here is derived from an EMBL/GenBank/DDBJ whole genome shotgun (WGS) entry which is preliminary data.</text>
</comment>
<evidence type="ECO:0000313" key="3">
    <source>
        <dbReference type="Proteomes" id="UP000070138"/>
    </source>
</evidence>
<dbReference type="AlphaFoldDB" id="A0A137RIC7"/>
<dbReference type="Proteomes" id="UP000070138">
    <property type="component" value="Unassembled WGS sequence"/>
</dbReference>
<reference evidence="3" key="1">
    <citation type="submission" date="2014-10" db="EMBL/GenBank/DDBJ databases">
        <title>Genome sequencing of Vitellibacter sp. D-24.</title>
        <authorList>
            <person name="Thevarajoo S."/>
            <person name="Selvaratnam C."/>
            <person name="Goh K.M."/>
            <person name="Chong C.S."/>
        </authorList>
    </citation>
    <scope>NUCLEOTIDE SEQUENCE [LARGE SCALE GENOMIC DNA]</scope>
    <source>
        <strain evidence="3">D-24</strain>
    </source>
</reference>
<reference evidence="2 3" key="2">
    <citation type="journal article" date="2016" name="Int. J. Syst. Evol. Microbiol.">
        <title>Vitellibacter aquimaris sp. nov., a marine bacterium isolated from seawater.</title>
        <authorList>
            <person name="Thevarajoo S."/>
            <person name="Selvaratnam C."/>
            <person name="Goh K.M."/>
            <person name="Hong K.W."/>
            <person name="Chan X.Y."/>
            <person name="Chan K.G."/>
            <person name="Chong C.S."/>
        </authorList>
    </citation>
    <scope>NUCLEOTIDE SEQUENCE [LARGE SCALE GENOMIC DNA]</scope>
    <source>
        <strain evidence="2 3">D-24</strain>
    </source>
</reference>
<dbReference type="PROSITE" id="PS51352">
    <property type="entry name" value="THIOREDOXIN_2"/>
    <property type="match status" value="1"/>
</dbReference>
<dbReference type="OrthoDB" id="1146847at2"/>
<evidence type="ECO:0000259" key="1">
    <source>
        <dbReference type="PROSITE" id="PS51352"/>
    </source>
</evidence>
<dbReference type="Gene3D" id="3.40.30.10">
    <property type="entry name" value="Glutaredoxin"/>
    <property type="match status" value="1"/>
</dbReference>
<keyword evidence="3" id="KW-1185">Reference proteome</keyword>
<dbReference type="InterPro" id="IPR013766">
    <property type="entry name" value="Thioredoxin_domain"/>
</dbReference>
<dbReference type="InterPro" id="IPR036249">
    <property type="entry name" value="Thioredoxin-like_sf"/>
</dbReference>